<organism evidence="3 4">
    <name type="scientific">Chamaesiphon polymorphus CCALA 037</name>
    <dbReference type="NCBI Taxonomy" id="2107692"/>
    <lineage>
        <taxon>Bacteria</taxon>
        <taxon>Bacillati</taxon>
        <taxon>Cyanobacteriota</taxon>
        <taxon>Cyanophyceae</taxon>
        <taxon>Gomontiellales</taxon>
        <taxon>Chamaesiphonaceae</taxon>
        <taxon>Chamaesiphon</taxon>
    </lineage>
</organism>
<accession>A0A2T1FPL7</accession>
<evidence type="ECO:0000256" key="1">
    <source>
        <dbReference type="ARBA" id="ARBA00008791"/>
    </source>
</evidence>
<evidence type="ECO:0000259" key="2">
    <source>
        <dbReference type="Pfam" id="PF00582"/>
    </source>
</evidence>
<dbReference type="SUPFAM" id="SSF52402">
    <property type="entry name" value="Adenine nucleotide alpha hydrolases-like"/>
    <property type="match status" value="1"/>
</dbReference>
<dbReference type="Pfam" id="PF00582">
    <property type="entry name" value="Usp"/>
    <property type="match status" value="1"/>
</dbReference>
<evidence type="ECO:0000313" key="3">
    <source>
        <dbReference type="EMBL" id="PSB46915.1"/>
    </source>
</evidence>
<dbReference type="InterPro" id="IPR006015">
    <property type="entry name" value="Universal_stress_UspA"/>
</dbReference>
<dbReference type="RefSeq" id="WP_106311110.1">
    <property type="nucleotide sequence ID" value="NZ_PVWO01000469.1"/>
</dbReference>
<dbReference type="AlphaFoldDB" id="A0A2T1FPL7"/>
<keyword evidence="4" id="KW-1185">Reference proteome</keyword>
<reference evidence="3 4" key="1">
    <citation type="submission" date="2018-03" db="EMBL/GenBank/DDBJ databases">
        <title>The ancient ancestry and fast evolution of plastids.</title>
        <authorList>
            <person name="Moore K.R."/>
            <person name="Magnabosco C."/>
            <person name="Momper L."/>
            <person name="Gold D.A."/>
            <person name="Bosak T."/>
            <person name="Fournier G.P."/>
        </authorList>
    </citation>
    <scope>NUCLEOTIDE SEQUENCE [LARGE SCALE GENOMIC DNA]</scope>
    <source>
        <strain evidence="3 4">CCALA 037</strain>
    </source>
</reference>
<evidence type="ECO:0000313" key="4">
    <source>
        <dbReference type="Proteomes" id="UP000238937"/>
    </source>
</evidence>
<dbReference type="Proteomes" id="UP000238937">
    <property type="component" value="Unassembled WGS sequence"/>
</dbReference>
<proteinExistence type="inferred from homology"/>
<dbReference type="OrthoDB" id="516822at2"/>
<dbReference type="EMBL" id="PVWO01000469">
    <property type="protein sequence ID" value="PSB46915.1"/>
    <property type="molecule type" value="Genomic_DNA"/>
</dbReference>
<protein>
    <submittedName>
        <fullName evidence="3">Universal stress protein</fullName>
    </submittedName>
</protein>
<feature type="domain" description="UspA" evidence="2">
    <location>
        <begin position="1"/>
        <end position="158"/>
    </location>
</feature>
<dbReference type="Gene3D" id="3.40.50.620">
    <property type="entry name" value="HUPs"/>
    <property type="match status" value="1"/>
</dbReference>
<name>A0A2T1FPL7_9CYAN</name>
<dbReference type="PANTHER" id="PTHR46268:SF8">
    <property type="entry name" value="UNIVERSAL STRESS PROTEIN SLL1388"/>
    <property type="match status" value="1"/>
</dbReference>
<comment type="caution">
    <text evidence="3">The sequence shown here is derived from an EMBL/GenBank/DDBJ whole genome shotgun (WGS) entry which is preliminary data.</text>
</comment>
<gene>
    <name evidence="3" type="ORF">C7B77_24560</name>
</gene>
<dbReference type="InterPro" id="IPR006016">
    <property type="entry name" value="UspA"/>
</dbReference>
<sequence>MLQKILIATGDSPEAQKIFETGLLLAEKLGAKIAILHVLNPMQTGLELVGNPALGGIAPTIANDLSITRSQTEWQDYERLSTERLQLYAKQAQDRHVPAEILQNFGESGRVICDTARDLGADLIVIGSHQKSRLSEMLLGSTSSYVLHHAPCSVTVVRE</sequence>
<dbReference type="CDD" id="cd00293">
    <property type="entry name" value="USP-like"/>
    <property type="match status" value="1"/>
</dbReference>
<comment type="similarity">
    <text evidence="1">Belongs to the universal stress protein A family.</text>
</comment>
<dbReference type="PRINTS" id="PR01438">
    <property type="entry name" value="UNVRSLSTRESS"/>
</dbReference>
<dbReference type="InterPro" id="IPR014729">
    <property type="entry name" value="Rossmann-like_a/b/a_fold"/>
</dbReference>
<dbReference type="PANTHER" id="PTHR46268">
    <property type="entry name" value="STRESS RESPONSE PROTEIN NHAX"/>
    <property type="match status" value="1"/>
</dbReference>